<keyword evidence="1" id="KW-0732">Signal</keyword>
<keyword evidence="3" id="KW-1185">Reference proteome</keyword>
<evidence type="ECO:0000313" key="2">
    <source>
        <dbReference type="EMBL" id="SJZ85905.1"/>
    </source>
</evidence>
<reference evidence="3" key="1">
    <citation type="submission" date="2017-02" db="EMBL/GenBank/DDBJ databases">
        <authorList>
            <person name="Varghese N."/>
            <person name="Submissions S."/>
        </authorList>
    </citation>
    <scope>NUCLEOTIDE SEQUENCE [LARGE SCALE GENOMIC DNA]</scope>
    <source>
        <strain evidence="3">ATCC 27094</strain>
    </source>
</reference>
<dbReference type="RefSeq" id="WP_085934253.1">
    <property type="nucleotide sequence ID" value="NZ_FUWJ01000002.1"/>
</dbReference>
<accession>A0A1T4P303</accession>
<dbReference type="STRING" id="225324.SAMN02745126_02586"/>
<evidence type="ECO:0000313" key="3">
    <source>
        <dbReference type="Proteomes" id="UP000190092"/>
    </source>
</evidence>
<feature type="signal peptide" evidence="1">
    <location>
        <begin position="1"/>
        <end position="27"/>
    </location>
</feature>
<dbReference type="Proteomes" id="UP000190092">
    <property type="component" value="Unassembled WGS sequence"/>
</dbReference>
<evidence type="ECO:0000256" key="1">
    <source>
        <dbReference type="SAM" id="SignalP"/>
    </source>
</evidence>
<protein>
    <recommendedName>
        <fullName evidence="4">DUF3617 family protein</fullName>
    </recommendedName>
</protein>
<organism evidence="2 3">
    <name type="scientific">Enhydrobacter aerosaccus</name>
    <dbReference type="NCBI Taxonomy" id="225324"/>
    <lineage>
        <taxon>Bacteria</taxon>
        <taxon>Pseudomonadati</taxon>
        <taxon>Pseudomonadota</taxon>
        <taxon>Alphaproteobacteria</taxon>
        <taxon>Hyphomicrobiales</taxon>
        <taxon>Enhydrobacter</taxon>
    </lineage>
</organism>
<sequence length="154" mass="16400">MKHPIATMAFVFGAGFIVAGAMSSARADDDPPHRKPGMWQQAMTMGGGQTMTMQMCIDEATEKQFSAMGRNRAGCSQEFHKVPGGYSFKGTCDGKTATGTAIGDFDKAIKVEVDSEGAHMVSNLTYLGPCPADRKPGDIVMPGGQVMNMKDMPK</sequence>
<evidence type="ECO:0008006" key="4">
    <source>
        <dbReference type="Google" id="ProtNLM"/>
    </source>
</evidence>
<proteinExistence type="predicted"/>
<dbReference type="OrthoDB" id="8113882at2"/>
<dbReference type="AlphaFoldDB" id="A0A1T4P303"/>
<feature type="chain" id="PRO_5012436700" description="DUF3617 family protein" evidence="1">
    <location>
        <begin position="28"/>
        <end position="154"/>
    </location>
</feature>
<dbReference type="Pfam" id="PF12276">
    <property type="entry name" value="DUF3617"/>
    <property type="match status" value="1"/>
</dbReference>
<name>A0A1T4P303_9HYPH</name>
<dbReference type="EMBL" id="FUWJ01000002">
    <property type="protein sequence ID" value="SJZ85905.1"/>
    <property type="molecule type" value="Genomic_DNA"/>
</dbReference>
<dbReference type="InterPro" id="IPR022061">
    <property type="entry name" value="DUF3617"/>
</dbReference>
<gene>
    <name evidence="2" type="ORF">SAMN02745126_02586</name>
</gene>